<protein>
    <submittedName>
        <fullName evidence="3">Uncharacterized protein</fullName>
    </submittedName>
</protein>
<dbReference type="AlphaFoldDB" id="A0A382SYP7"/>
<sequence>SALSEVLSGMDFEDLVNTPRKMRILGISVAFMLAFPLYFQLMPSLLDDDMIGGGSSGPSGDWEVGFAETPIILQESQMLGDGDTHDTFFDVMSELNIGYVELNVECNDNDDPGPGFTDSAEGSSDVSQVEGAFEDQTDDGPCSGGDSGFTLRWDVTQNYTGANYTATEMSESELRNMWVDGGMGRGTWAATITAEINSPPSPLGSIVDSDEEYDITWTAMTYELVLQPVIDVET</sequence>
<feature type="region of interest" description="Disordered" evidence="1">
    <location>
        <begin position="108"/>
        <end position="146"/>
    </location>
</feature>
<feature type="transmembrane region" description="Helical" evidence="2">
    <location>
        <begin position="22"/>
        <end position="41"/>
    </location>
</feature>
<dbReference type="EMBL" id="UINC01132026">
    <property type="protein sequence ID" value="SVD14081.1"/>
    <property type="molecule type" value="Genomic_DNA"/>
</dbReference>
<proteinExistence type="predicted"/>
<evidence type="ECO:0000256" key="2">
    <source>
        <dbReference type="SAM" id="Phobius"/>
    </source>
</evidence>
<evidence type="ECO:0000256" key="1">
    <source>
        <dbReference type="SAM" id="MobiDB-lite"/>
    </source>
</evidence>
<gene>
    <name evidence="3" type="ORF">METZ01_LOCUS366935</name>
</gene>
<accession>A0A382SYP7</accession>
<keyword evidence="2" id="KW-0472">Membrane</keyword>
<reference evidence="3" key="1">
    <citation type="submission" date="2018-05" db="EMBL/GenBank/DDBJ databases">
        <authorList>
            <person name="Lanie J.A."/>
            <person name="Ng W.-L."/>
            <person name="Kazmierczak K.M."/>
            <person name="Andrzejewski T.M."/>
            <person name="Davidsen T.M."/>
            <person name="Wayne K.J."/>
            <person name="Tettelin H."/>
            <person name="Glass J.I."/>
            <person name="Rusch D."/>
            <person name="Podicherti R."/>
            <person name="Tsui H.-C.T."/>
            <person name="Winkler M.E."/>
        </authorList>
    </citation>
    <scope>NUCLEOTIDE SEQUENCE</scope>
</reference>
<name>A0A382SYP7_9ZZZZ</name>
<keyword evidence="2" id="KW-0812">Transmembrane</keyword>
<keyword evidence="2" id="KW-1133">Transmembrane helix</keyword>
<organism evidence="3">
    <name type="scientific">marine metagenome</name>
    <dbReference type="NCBI Taxonomy" id="408172"/>
    <lineage>
        <taxon>unclassified sequences</taxon>
        <taxon>metagenomes</taxon>
        <taxon>ecological metagenomes</taxon>
    </lineage>
</organism>
<feature type="non-terminal residue" evidence="3">
    <location>
        <position position="1"/>
    </location>
</feature>
<evidence type="ECO:0000313" key="3">
    <source>
        <dbReference type="EMBL" id="SVD14081.1"/>
    </source>
</evidence>